<accession>A0AAV0MH62</accession>
<dbReference type="GO" id="GO:0005886">
    <property type="term" value="C:plasma membrane"/>
    <property type="evidence" value="ECO:0007669"/>
    <property type="project" value="TreeGrafter"/>
</dbReference>
<dbReference type="PANTHER" id="PTHR21068">
    <property type="entry name" value="SPARTIN"/>
    <property type="match status" value="1"/>
</dbReference>
<proteinExistence type="predicted"/>
<organism evidence="2 3">
    <name type="scientific">Linum tenue</name>
    <dbReference type="NCBI Taxonomy" id="586396"/>
    <lineage>
        <taxon>Eukaryota</taxon>
        <taxon>Viridiplantae</taxon>
        <taxon>Streptophyta</taxon>
        <taxon>Embryophyta</taxon>
        <taxon>Tracheophyta</taxon>
        <taxon>Spermatophyta</taxon>
        <taxon>Magnoliopsida</taxon>
        <taxon>eudicotyledons</taxon>
        <taxon>Gunneridae</taxon>
        <taxon>Pentapetalae</taxon>
        <taxon>rosids</taxon>
        <taxon>fabids</taxon>
        <taxon>Malpighiales</taxon>
        <taxon>Linaceae</taxon>
        <taxon>Linum</taxon>
    </lineage>
</organism>
<evidence type="ECO:0000313" key="2">
    <source>
        <dbReference type="EMBL" id="CAI0445286.1"/>
    </source>
</evidence>
<feature type="domain" description="Senescence" evidence="1">
    <location>
        <begin position="247"/>
        <end position="433"/>
    </location>
</feature>
<name>A0AAV0MH62_9ROSI</name>
<evidence type="ECO:0000313" key="3">
    <source>
        <dbReference type="Proteomes" id="UP001154282"/>
    </source>
</evidence>
<reference evidence="2" key="1">
    <citation type="submission" date="2022-08" db="EMBL/GenBank/DDBJ databases">
        <authorList>
            <person name="Gutierrez-Valencia J."/>
        </authorList>
    </citation>
    <scope>NUCLEOTIDE SEQUENCE</scope>
</reference>
<dbReference type="AlphaFoldDB" id="A0AAV0MH62"/>
<keyword evidence="3" id="KW-1185">Reference proteome</keyword>
<dbReference type="PANTHER" id="PTHR21068:SF50">
    <property type="entry name" value="PROTEIN EARLY-RESPONSIVE TO DEHYDRATION 7, CHLOROPLASTIC-LIKE ISOFORM X1"/>
    <property type="match status" value="1"/>
</dbReference>
<dbReference type="Pfam" id="PF06911">
    <property type="entry name" value="Senescence"/>
    <property type="match status" value="1"/>
</dbReference>
<sequence>MEASRKNPLYPEVILSNPERPIATTSSSSAPSAPSLYPTIYMSDLAENLFAENEAALAEPAPHEELLIRIPGAIVHLIEKDHSVELACGALDIVTFKQGGTVIAAFCRIGGDIQWPLAKDEAAVKLDQSHYFFSLRVPSGSQEFSDEEEESRGSGNQFEVLNYGVTFASKGQEGLLKELDRVLESYSAFSVQEVREKGIDGNVARETTPEEFGKEGKKKELMKENSAAYWTVLAPNVEDYSSSLARMIAAGSGHVIKGILWCGDVTTDRLKWGNDFLKKRLKKGDTVEVSPATLKRIKRVKRLTKSSEKVAVGLLSGVVKVSGFFTSPIVNSKAGKKFFSFLPGEIVLASLDGFNKICDAVEVAGKNVMSTSSTVTTGLVSHKYGEQAAKATNEGFDAAGHAIGTAWAVFKIRKALNPKSAFKPTSLAKAAVKASASDLKSKSSK</sequence>
<dbReference type="InterPro" id="IPR009686">
    <property type="entry name" value="Senescence/spartin_C"/>
</dbReference>
<gene>
    <name evidence="2" type="ORF">LITE_LOCUS28502</name>
</gene>
<comment type="caution">
    <text evidence="2">The sequence shown here is derived from an EMBL/GenBank/DDBJ whole genome shotgun (WGS) entry which is preliminary data.</text>
</comment>
<evidence type="ECO:0000259" key="1">
    <source>
        <dbReference type="Pfam" id="PF06911"/>
    </source>
</evidence>
<dbReference type="Proteomes" id="UP001154282">
    <property type="component" value="Unassembled WGS sequence"/>
</dbReference>
<dbReference type="InterPro" id="IPR045036">
    <property type="entry name" value="Spartin-like"/>
</dbReference>
<dbReference type="EMBL" id="CAMGYJ010000007">
    <property type="protein sequence ID" value="CAI0445286.1"/>
    <property type="molecule type" value="Genomic_DNA"/>
</dbReference>
<protein>
    <recommendedName>
        <fullName evidence="1">Senescence domain-containing protein</fullName>
    </recommendedName>
</protein>